<dbReference type="SUPFAM" id="SSF56349">
    <property type="entry name" value="DNA breaking-rejoining enzymes"/>
    <property type="match status" value="1"/>
</dbReference>
<comment type="caution">
    <text evidence="9">The sequence shown here is derived from an EMBL/GenBank/DDBJ whole genome shotgun (WGS) entry which is preliminary data.</text>
</comment>
<dbReference type="STRING" id="398512.Bccel_3468"/>
<dbReference type="Gene3D" id="1.10.443.10">
    <property type="entry name" value="Intergrase catalytic core"/>
    <property type="match status" value="1"/>
</dbReference>
<keyword evidence="10" id="KW-1185">Reference proteome</keyword>
<evidence type="ECO:0000259" key="8">
    <source>
        <dbReference type="PROSITE" id="PS51900"/>
    </source>
</evidence>
<dbReference type="PANTHER" id="PTHR30349">
    <property type="entry name" value="PHAGE INTEGRASE-RELATED"/>
    <property type="match status" value="1"/>
</dbReference>
<dbReference type="AlphaFoldDB" id="A0A0L6JQZ1"/>
<dbReference type="InterPro" id="IPR044068">
    <property type="entry name" value="CB"/>
</dbReference>
<evidence type="ECO:0000256" key="3">
    <source>
        <dbReference type="ARBA" id="ARBA00022908"/>
    </source>
</evidence>
<dbReference type="eggNOG" id="COG4974">
    <property type="taxonomic scope" value="Bacteria"/>
</dbReference>
<dbReference type="InterPro" id="IPR013762">
    <property type="entry name" value="Integrase-like_cat_sf"/>
</dbReference>
<evidence type="ECO:0000256" key="5">
    <source>
        <dbReference type="ARBA" id="ARBA00023172"/>
    </source>
</evidence>
<dbReference type="InterPro" id="IPR010998">
    <property type="entry name" value="Integrase_recombinase_N"/>
</dbReference>
<dbReference type="PANTHER" id="PTHR30349:SF81">
    <property type="entry name" value="TYROSINE RECOMBINASE XERC"/>
    <property type="match status" value="1"/>
</dbReference>
<dbReference type="GO" id="GO:0006310">
    <property type="term" value="P:DNA recombination"/>
    <property type="evidence" value="ECO:0007669"/>
    <property type="project" value="UniProtKB-KW"/>
</dbReference>
<dbReference type="InterPro" id="IPR011010">
    <property type="entry name" value="DNA_brk_join_enz"/>
</dbReference>
<reference evidence="10" key="1">
    <citation type="submission" date="2015-07" db="EMBL/GenBank/DDBJ databases">
        <title>Near-Complete Genome Sequence of the Cellulolytic Bacterium Bacteroides (Pseudobacteroides) cellulosolvens ATCC 35603.</title>
        <authorList>
            <person name="Dassa B."/>
            <person name="Utturkar S.M."/>
            <person name="Klingeman D.M."/>
            <person name="Hurt R.A."/>
            <person name="Keller M."/>
            <person name="Xu J."/>
            <person name="Reddy Y.H.K."/>
            <person name="Borovok I."/>
            <person name="Grinberg I.R."/>
            <person name="Lamed R."/>
            <person name="Zhivin O."/>
            <person name="Bayer E.A."/>
            <person name="Brown S.D."/>
        </authorList>
    </citation>
    <scope>NUCLEOTIDE SEQUENCE [LARGE SCALE GENOMIC DNA]</scope>
    <source>
        <strain evidence="10">DSM 2933</strain>
    </source>
</reference>
<dbReference type="Gene3D" id="1.10.150.130">
    <property type="match status" value="1"/>
</dbReference>
<comment type="similarity">
    <text evidence="2">Belongs to the 'phage' integrase family.</text>
</comment>
<dbReference type="InterPro" id="IPR050090">
    <property type="entry name" value="Tyrosine_recombinase_XerCD"/>
</dbReference>
<sequence>MKNTDFAFCLNKFFVRYLPSVKGSSPSTIDSYRYSFINFLEYLQETSKIKANKIKISDLSYENVCGYLDWLEECKHNGPNTRNQRQAAINSFVRFLMMEQPEYMNEYQRVLAIPVKKILRPEISYAKTDGIKLMMNLPDATSAMGLRDYVILAILYTTGIRVSELISIKVKDLSLYEPETLLVHGKGNKYRYVPLMKYLIPSINRYLDVLGYNRPGRENEWLLKNHMKKQFTRQGINYIVSKYTLLARSQNPGLVPKDFSPHKIRHSSAMGLVDAGVDLIYIRDLLGHVSVKTTEVYAKTNAQLKRKAIEAAGNEIILDELPEWESNTDLKSWLKSLGTRKI</sequence>
<dbReference type="EMBL" id="LGTC01000001">
    <property type="protein sequence ID" value="KNY28194.1"/>
    <property type="molecule type" value="Genomic_DNA"/>
</dbReference>
<evidence type="ECO:0000256" key="6">
    <source>
        <dbReference type="PROSITE-ProRule" id="PRU01248"/>
    </source>
</evidence>
<organism evidence="9 10">
    <name type="scientific">Pseudobacteroides cellulosolvens ATCC 35603 = DSM 2933</name>
    <dbReference type="NCBI Taxonomy" id="398512"/>
    <lineage>
        <taxon>Bacteria</taxon>
        <taxon>Bacillati</taxon>
        <taxon>Bacillota</taxon>
        <taxon>Clostridia</taxon>
        <taxon>Eubacteriales</taxon>
        <taxon>Oscillospiraceae</taxon>
        <taxon>Pseudobacteroides</taxon>
    </lineage>
</organism>
<dbReference type="Proteomes" id="UP000036923">
    <property type="component" value="Unassembled WGS sequence"/>
</dbReference>
<evidence type="ECO:0000313" key="10">
    <source>
        <dbReference type="Proteomes" id="UP000036923"/>
    </source>
</evidence>
<evidence type="ECO:0000256" key="1">
    <source>
        <dbReference type="ARBA" id="ARBA00003283"/>
    </source>
</evidence>
<name>A0A0L6JQZ1_9FIRM</name>
<protein>
    <submittedName>
        <fullName evidence="9">Integrase family protein</fullName>
    </submittedName>
</protein>
<dbReference type="InterPro" id="IPR004107">
    <property type="entry name" value="Integrase_SAM-like_N"/>
</dbReference>
<proteinExistence type="inferred from homology"/>
<dbReference type="GO" id="GO:0003677">
    <property type="term" value="F:DNA binding"/>
    <property type="evidence" value="ECO:0007669"/>
    <property type="project" value="UniProtKB-UniRule"/>
</dbReference>
<dbReference type="Pfam" id="PF00589">
    <property type="entry name" value="Phage_integrase"/>
    <property type="match status" value="1"/>
</dbReference>
<dbReference type="RefSeq" id="WP_050753567.1">
    <property type="nucleotide sequence ID" value="NZ_LGTC01000001.1"/>
</dbReference>
<dbReference type="InterPro" id="IPR002104">
    <property type="entry name" value="Integrase_catalytic"/>
</dbReference>
<gene>
    <name evidence="9" type="ORF">Bccel_3468</name>
</gene>
<dbReference type="GO" id="GO:0015074">
    <property type="term" value="P:DNA integration"/>
    <property type="evidence" value="ECO:0007669"/>
    <property type="project" value="UniProtKB-KW"/>
</dbReference>
<evidence type="ECO:0000259" key="7">
    <source>
        <dbReference type="PROSITE" id="PS51898"/>
    </source>
</evidence>
<comment type="function">
    <text evidence="1">Site-specific tyrosine recombinase, which acts by catalyzing the cutting and rejoining of the recombining DNA molecules.</text>
</comment>
<evidence type="ECO:0000313" key="9">
    <source>
        <dbReference type="EMBL" id="KNY28194.1"/>
    </source>
</evidence>
<feature type="domain" description="Tyr recombinase" evidence="7">
    <location>
        <begin position="121"/>
        <end position="310"/>
    </location>
</feature>
<dbReference type="PATRIC" id="fig|398512.5.peg.3633"/>
<dbReference type="PROSITE" id="PS51898">
    <property type="entry name" value="TYR_RECOMBINASE"/>
    <property type="match status" value="1"/>
</dbReference>
<keyword evidence="3" id="KW-0229">DNA integration</keyword>
<dbReference type="Pfam" id="PF02899">
    <property type="entry name" value="Phage_int_SAM_1"/>
    <property type="match status" value="1"/>
</dbReference>
<evidence type="ECO:0000256" key="4">
    <source>
        <dbReference type="ARBA" id="ARBA00023125"/>
    </source>
</evidence>
<feature type="domain" description="Core-binding (CB)" evidence="8">
    <location>
        <begin position="4"/>
        <end position="97"/>
    </location>
</feature>
<evidence type="ECO:0000256" key="2">
    <source>
        <dbReference type="ARBA" id="ARBA00008857"/>
    </source>
</evidence>
<accession>A0A0L6JQZ1</accession>
<dbReference type="PROSITE" id="PS51900">
    <property type="entry name" value="CB"/>
    <property type="match status" value="1"/>
</dbReference>
<keyword evidence="4 6" id="KW-0238">DNA-binding</keyword>
<keyword evidence="5" id="KW-0233">DNA recombination</keyword>